<evidence type="ECO:0000313" key="2">
    <source>
        <dbReference type="EMBL" id="OQR85559.1"/>
    </source>
</evidence>
<dbReference type="GO" id="GO:0051260">
    <property type="term" value="P:protein homooligomerization"/>
    <property type="evidence" value="ECO:0007669"/>
    <property type="project" value="InterPro"/>
</dbReference>
<evidence type="ECO:0000259" key="1">
    <source>
        <dbReference type="PROSITE" id="PS50097"/>
    </source>
</evidence>
<dbReference type="PANTHER" id="PTHR11145">
    <property type="entry name" value="BTB/POZ DOMAIN-CONTAINING ADAPTER FOR CUL3-MEDIATED RHOA DEGRADATION PROTEIN FAMILY MEMBER"/>
    <property type="match status" value="1"/>
</dbReference>
<evidence type="ECO:0000313" key="3">
    <source>
        <dbReference type="Proteomes" id="UP000243579"/>
    </source>
</evidence>
<protein>
    <recommendedName>
        <fullName evidence="1">BTB domain-containing protein</fullName>
    </recommendedName>
</protein>
<dbReference type="InterPro" id="IPR013320">
    <property type="entry name" value="ConA-like_dom_sf"/>
</dbReference>
<dbReference type="CDD" id="cd18316">
    <property type="entry name" value="BTB_POZ_KCTD-like"/>
    <property type="match status" value="1"/>
</dbReference>
<dbReference type="PANTHER" id="PTHR11145:SF8">
    <property type="entry name" value="RE57120P"/>
    <property type="match status" value="1"/>
</dbReference>
<dbReference type="InterPro" id="IPR003877">
    <property type="entry name" value="SPRY_dom"/>
</dbReference>
<dbReference type="InterPro" id="IPR003131">
    <property type="entry name" value="T1-type_BTB"/>
</dbReference>
<dbReference type="EMBL" id="JNBR01001654">
    <property type="protein sequence ID" value="OQR85559.1"/>
    <property type="molecule type" value="Genomic_DNA"/>
</dbReference>
<accession>A0A1V9YIL2</accession>
<keyword evidence="3" id="KW-1185">Reference proteome</keyword>
<feature type="domain" description="BTB" evidence="1">
    <location>
        <begin position="81"/>
        <end position="149"/>
    </location>
</feature>
<comment type="caution">
    <text evidence="2">The sequence shown here is derived from an EMBL/GenBank/DDBJ whole genome shotgun (WGS) entry which is preliminary data.</text>
</comment>
<dbReference type="InterPro" id="IPR045068">
    <property type="entry name" value="BACURD1-3"/>
</dbReference>
<dbReference type="Pfam" id="PF02214">
    <property type="entry name" value="BTB_2"/>
    <property type="match status" value="1"/>
</dbReference>
<dbReference type="PROSITE" id="PS50097">
    <property type="entry name" value="BTB"/>
    <property type="match status" value="1"/>
</dbReference>
<dbReference type="SMART" id="SM00225">
    <property type="entry name" value="BTB"/>
    <property type="match status" value="1"/>
</dbReference>
<dbReference type="Pfam" id="PF00622">
    <property type="entry name" value="SPRY"/>
    <property type="match status" value="1"/>
</dbReference>
<dbReference type="InterPro" id="IPR011333">
    <property type="entry name" value="SKP1/BTB/POZ_sf"/>
</dbReference>
<dbReference type="InterPro" id="IPR043136">
    <property type="entry name" value="B30.2/SPRY_sf"/>
</dbReference>
<dbReference type="Proteomes" id="UP000243579">
    <property type="component" value="Unassembled WGS sequence"/>
</dbReference>
<proteinExistence type="predicted"/>
<organism evidence="2 3">
    <name type="scientific">Achlya hypogyna</name>
    <name type="common">Oomycete</name>
    <name type="synonym">Protoachlya hypogyna</name>
    <dbReference type="NCBI Taxonomy" id="1202772"/>
    <lineage>
        <taxon>Eukaryota</taxon>
        <taxon>Sar</taxon>
        <taxon>Stramenopiles</taxon>
        <taxon>Oomycota</taxon>
        <taxon>Saprolegniomycetes</taxon>
        <taxon>Saprolegniales</taxon>
        <taxon>Achlyaceae</taxon>
        <taxon>Achlya</taxon>
    </lineage>
</organism>
<dbReference type="AlphaFoldDB" id="A0A1V9YIL2"/>
<dbReference type="STRING" id="1202772.A0A1V9YIL2"/>
<dbReference type="OrthoDB" id="2414723at2759"/>
<dbReference type="Gene3D" id="2.60.120.920">
    <property type="match status" value="1"/>
</dbReference>
<dbReference type="SUPFAM" id="SSF49899">
    <property type="entry name" value="Concanavalin A-like lectins/glucanases"/>
    <property type="match status" value="1"/>
</dbReference>
<name>A0A1V9YIL2_ACHHY</name>
<reference evidence="2 3" key="1">
    <citation type="journal article" date="2014" name="Genome Biol. Evol.">
        <title>The secreted proteins of Achlya hypogyna and Thraustotheca clavata identify the ancestral oomycete secretome and reveal gene acquisitions by horizontal gene transfer.</title>
        <authorList>
            <person name="Misner I."/>
            <person name="Blouin N."/>
            <person name="Leonard G."/>
            <person name="Richards T.A."/>
            <person name="Lane C.E."/>
        </authorList>
    </citation>
    <scope>NUCLEOTIDE SEQUENCE [LARGE SCALE GENOMIC DNA]</scope>
    <source>
        <strain evidence="2 3">ATCC 48635</strain>
    </source>
</reference>
<dbReference type="Gene3D" id="3.30.710.10">
    <property type="entry name" value="Potassium Channel Kv1.1, Chain A"/>
    <property type="match status" value="1"/>
</dbReference>
<dbReference type="InterPro" id="IPR000210">
    <property type="entry name" value="BTB/POZ_dom"/>
</dbReference>
<sequence>MIIDESSPVATRWERLKKELLLQDKVDFSSPAVIDAVQLVLYIERQMEELSCKQAAVVASGHPVTPAMHARVEADARAAAEMVTLNVGGTLFATTRANLLRYEGSYFHTMMLSKLWAPNDRGEYFIDMEPTHFDRIIGYLRSGELRFDGLSTIESREFRRLLDYLQLSFVPTEWDPMHCGSSLLLQQRRLVVVHKGLGWSSVLATAPSPFFSVRVLAHHHIDIGYTTRSKFEPNKGHAFPPGWFFGCERGFAYSADERKPYPKHRGRLTVTATYNQAEHEITFEVNGKVLVSPFRFVPDDEPLYPIVRIGEREAHVELTGGHWCEFDLLR</sequence>
<dbReference type="SUPFAM" id="SSF54695">
    <property type="entry name" value="POZ domain"/>
    <property type="match status" value="1"/>
</dbReference>
<gene>
    <name evidence="2" type="ORF">ACHHYP_11691</name>
</gene>